<accession>A0A310STF0</accession>
<feature type="compositionally biased region" description="Pro residues" evidence="6">
    <location>
        <begin position="89"/>
        <end position="99"/>
    </location>
</feature>
<dbReference type="Pfam" id="PF15365">
    <property type="entry name" value="PNRC"/>
    <property type="match status" value="1"/>
</dbReference>
<keyword evidence="2" id="KW-0805">Transcription regulation</keyword>
<keyword evidence="3" id="KW-0010">Activator</keyword>
<protein>
    <submittedName>
        <fullName evidence="7">Proline-rich nuclear receptor coactivator 2</fullName>
    </submittedName>
</protein>
<gene>
    <name evidence="7" type="ORF">WN48_06454</name>
</gene>
<name>A0A310STF0_9HYME</name>
<dbReference type="OrthoDB" id="6358215at2759"/>
<evidence type="ECO:0000256" key="2">
    <source>
        <dbReference type="ARBA" id="ARBA00023015"/>
    </source>
</evidence>
<dbReference type="Proteomes" id="UP000250275">
    <property type="component" value="Unassembled WGS sequence"/>
</dbReference>
<evidence type="ECO:0000256" key="1">
    <source>
        <dbReference type="ARBA" id="ARBA00004123"/>
    </source>
</evidence>
<evidence type="ECO:0000313" key="7">
    <source>
        <dbReference type="EMBL" id="OAD59889.1"/>
    </source>
</evidence>
<evidence type="ECO:0000313" key="8">
    <source>
        <dbReference type="Proteomes" id="UP000250275"/>
    </source>
</evidence>
<dbReference type="EMBL" id="KQ760549">
    <property type="protein sequence ID" value="OAD59889.1"/>
    <property type="molecule type" value="Genomic_DNA"/>
</dbReference>
<keyword evidence="7" id="KW-0675">Receptor</keyword>
<keyword evidence="8" id="KW-1185">Reference proteome</keyword>
<keyword evidence="4" id="KW-0804">Transcription</keyword>
<evidence type="ECO:0000256" key="3">
    <source>
        <dbReference type="ARBA" id="ARBA00023159"/>
    </source>
</evidence>
<keyword evidence="5" id="KW-0539">Nucleus</keyword>
<dbReference type="AlphaFoldDB" id="A0A310STF0"/>
<feature type="compositionally biased region" description="Polar residues" evidence="6">
    <location>
        <begin position="27"/>
        <end position="65"/>
    </location>
</feature>
<evidence type="ECO:0000256" key="6">
    <source>
        <dbReference type="SAM" id="MobiDB-lite"/>
    </source>
</evidence>
<dbReference type="GO" id="GO:0005634">
    <property type="term" value="C:nucleus"/>
    <property type="evidence" value="ECO:0007669"/>
    <property type="project" value="UniProtKB-SubCell"/>
</dbReference>
<evidence type="ECO:0000256" key="4">
    <source>
        <dbReference type="ARBA" id="ARBA00023163"/>
    </source>
</evidence>
<dbReference type="InterPro" id="IPR028322">
    <property type="entry name" value="PNRC-like_rgn"/>
</dbReference>
<comment type="subcellular location">
    <subcellularLocation>
        <location evidence="1">Nucleus</location>
    </subcellularLocation>
</comment>
<dbReference type="InterPro" id="IPR026780">
    <property type="entry name" value="PNRC1/2"/>
</dbReference>
<sequence length="132" mass="14456">MMNSVPELKNNRQDSPNGGVERHHQRSSAIKSSTFFHNSGRSHGKNSSGRLSCSPQGSSKSSRNSPLRYDSPRGSPTSNFYAGAKFSEPPSPASLPKPPSHWTTRLTMSSCQQSDRICDISNHLKMILNVQA</sequence>
<proteinExistence type="predicted"/>
<dbReference type="PANTHER" id="PTHR15405">
    <property type="entry name" value="PROLINE-RICH NUCLEAR RECEPTOR COACTIVATOR"/>
    <property type="match status" value="1"/>
</dbReference>
<feature type="region of interest" description="Disordered" evidence="6">
    <location>
        <begin position="1"/>
        <end position="101"/>
    </location>
</feature>
<reference evidence="7 8" key="1">
    <citation type="submission" date="2015-07" db="EMBL/GenBank/DDBJ databases">
        <title>The genome of Eufriesea mexicana.</title>
        <authorList>
            <person name="Pan H."/>
            <person name="Kapheim K."/>
        </authorList>
    </citation>
    <scope>NUCLEOTIDE SEQUENCE [LARGE SCALE GENOMIC DNA]</scope>
    <source>
        <strain evidence="7">0111107269</strain>
        <tissue evidence="7">Whole body</tissue>
    </source>
</reference>
<dbReference type="GO" id="GO:0016071">
    <property type="term" value="P:mRNA metabolic process"/>
    <property type="evidence" value="ECO:0007669"/>
    <property type="project" value="UniProtKB-ARBA"/>
</dbReference>
<organism evidence="7 8">
    <name type="scientific">Eufriesea mexicana</name>
    <dbReference type="NCBI Taxonomy" id="516756"/>
    <lineage>
        <taxon>Eukaryota</taxon>
        <taxon>Metazoa</taxon>
        <taxon>Ecdysozoa</taxon>
        <taxon>Arthropoda</taxon>
        <taxon>Hexapoda</taxon>
        <taxon>Insecta</taxon>
        <taxon>Pterygota</taxon>
        <taxon>Neoptera</taxon>
        <taxon>Endopterygota</taxon>
        <taxon>Hymenoptera</taxon>
        <taxon>Apocrita</taxon>
        <taxon>Aculeata</taxon>
        <taxon>Apoidea</taxon>
        <taxon>Anthophila</taxon>
        <taxon>Apidae</taxon>
        <taxon>Eufriesea</taxon>
    </lineage>
</organism>
<evidence type="ECO:0000256" key="5">
    <source>
        <dbReference type="ARBA" id="ARBA00023242"/>
    </source>
</evidence>